<protein>
    <submittedName>
        <fullName evidence="1">Uncharacterized protein</fullName>
    </submittedName>
</protein>
<comment type="caution">
    <text evidence="1">The sequence shown here is derived from an EMBL/GenBank/DDBJ whole genome shotgun (WGS) entry which is preliminary data.</text>
</comment>
<dbReference type="AlphaFoldDB" id="A0A4R9G8Q6"/>
<dbReference type="EMBL" id="RQEP01000005">
    <property type="protein sequence ID" value="TGK07923.1"/>
    <property type="molecule type" value="Genomic_DNA"/>
</dbReference>
<reference evidence="1" key="1">
    <citation type="journal article" date="2019" name="PLoS Negl. Trop. Dis.">
        <title>Revisiting the worldwide diversity of Leptospira species in the environment.</title>
        <authorList>
            <person name="Vincent A.T."/>
            <person name="Schiettekatte O."/>
            <person name="Bourhy P."/>
            <person name="Veyrier F.J."/>
            <person name="Picardeau M."/>
        </authorList>
    </citation>
    <scope>NUCLEOTIDE SEQUENCE [LARGE SCALE GENOMIC DNA]</scope>
    <source>
        <strain evidence="1">SSS9</strain>
    </source>
</reference>
<evidence type="ECO:0000313" key="1">
    <source>
        <dbReference type="EMBL" id="TGK07923.1"/>
    </source>
</evidence>
<sequence>MPAIIRSASRYLVPFFVLGNCIMLTQADYSKLSNQENQTPSFYKRATLQVMYVPTKNDSLHQLDEEENTDRQEEWKKIFLSACEDSELFQSVSFEERADIQIRVKIVEQEAENRTIGYFLSKGYGFRPYREEGSFLVSTDFYDSEGNHLGSVDLSEKYEYYYQIFFLFLMPFYLPSWEYDGLARYMAAYTLQTARSQGIFKKPSSSSKKEKN</sequence>
<dbReference type="RefSeq" id="WP_135586239.1">
    <property type="nucleotide sequence ID" value="NZ_RQEP01000005.1"/>
</dbReference>
<proteinExistence type="predicted"/>
<name>A0A4R9G8Q6_9LEPT</name>
<keyword evidence="2" id="KW-1185">Reference proteome</keyword>
<evidence type="ECO:0000313" key="2">
    <source>
        <dbReference type="Proteomes" id="UP000297453"/>
    </source>
</evidence>
<dbReference type="OrthoDB" id="324991at2"/>
<organism evidence="1 2">
    <name type="scientific">Leptospira semungkisensis</name>
    <dbReference type="NCBI Taxonomy" id="2484985"/>
    <lineage>
        <taxon>Bacteria</taxon>
        <taxon>Pseudomonadati</taxon>
        <taxon>Spirochaetota</taxon>
        <taxon>Spirochaetia</taxon>
        <taxon>Leptospirales</taxon>
        <taxon>Leptospiraceae</taxon>
        <taxon>Leptospira</taxon>
    </lineage>
</organism>
<dbReference type="Proteomes" id="UP000297453">
    <property type="component" value="Unassembled WGS sequence"/>
</dbReference>
<gene>
    <name evidence="1" type="ORF">EHO59_07460</name>
</gene>
<accession>A0A4R9G8Q6</accession>